<gene>
    <name evidence="1" type="ORF">BV25DRAFT_1840064</name>
</gene>
<keyword evidence="2" id="KW-1185">Reference proteome</keyword>
<evidence type="ECO:0000313" key="2">
    <source>
        <dbReference type="Proteomes" id="UP000814140"/>
    </source>
</evidence>
<dbReference type="EMBL" id="MU277223">
    <property type="protein sequence ID" value="KAI0059847.1"/>
    <property type="molecule type" value="Genomic_DNA"/>
</dbReference>
<name>A0ACB8SUJ4_9AGAM</name>
<reference evidence="1" key="2">
    <citation type="journal article" date="2022" name="New Phytol.">
        <title>Evolutionary transition to the ectomycorrhizal habit in the genomes of a hyperdiverse lineage of mushroom-forming fungi.</title>
        <authorList>
            <person name="Looney B."/>
            <person name="Miyauchi S."/>
            <person name="Morin E."/>
            <person name="Drula E."/>
            <person name="Courty P.E."/>
            <person name="Kohler A."/>
            <person name="Kuo A."/>
            <person name="LaButti K."/>
            <person name="Pangilinan J."/>
            <person name="Lipzen A."/>
            <person name="Riley R."/>
            <person name="Andreopoulos W."/>
            <person name="He G."/>
            <person name="Johnson J."/>
            <person name="Nolan M."/>
            <person name="Tritt A."/>
            <person name="Barry K.W."/>
            <person name="Grigoriev I.V."/>
            <person name="Nagy L.G."/>
            <person name="Hibbett D."/>
            <person name="Henrissat B."/>
            <person name="Matheny P.B."/>
            <person name="Labbe J."/>
            <person name="Martin F.M."/>
        </authorList>
    </citation>
    <scope>NUCLEOTIDE SEQUENCE</scope>
    <source>
        <strain evidence="1">HHB10654</strain>
    </source>
</reference>
<comment type="caution">
    <text evidence="1">The sequence shown here is derived from an EMBL/GenBank/DDBJ whole genome shotgun (WGS) entry which is preliminary data.</text>
</comment>
<protein>
    <submittedName>
        <fullName evidence="1">Uncharacterized protein</fullName>
    </submittedName>
</protein>
<proteinExistence type="predicted"/>
<sequence length="306" mass="34153">MYCIRNCGEIHVVFLKAICGTDAGSRWASLAASGPQEILPSQELDRDRFVSTKGGIRFGANRCCSYGHFDARRTREGSLGKAERSEAARTCDGHREWPNPPRGNVAVKGSPKETTALRESNNSSDVPSALVAWTADMRHGFCCGEGSVRAYIRASHRNGPPYVRIREEQLEKKSWVEVVSYAGQLYAFRHPCRGIWVRTAGAGRDVHQAGRIPTLESSRLPPRGSTVTTTRMVADDRRRHIMTVRMIRQPPHEQEDTHEPQAAAEPATLITKGSDMRLTPMHCMYQKTDVDNHEEVEGMDGVRSLR</sequence>
<accession>A0ACB8SUJ4</accession>
<dbReference type="Proteomes" id="UP000814140">
    <property type="component" value="Unassembled WGS sequence"/>
</dbReference>
<evidence type="ECO:0000313" key="1">
    <source>
        <dbReference type="EMBL" id="KAI0059847.1"/>
    </source>
</evidence>
<organism evidence="1 2">
    <name type="scientific">Artomyces pyxidatus</name>
    <dbReference type="NCBI Taxonomy" id="48021"/>
    <lineage>
        <taxon>Eukaryota</taxon>
        <taxon>Fungi</taxon>
        <taxon>Dikarya</taxon>
        <taxon>Basidiomycota</taxon>
        <taxon>Agaricomycotina</taxon>
        <taxon>Agaricomycetes</taxon>
        <taxon>Russulales</taxon>
        <taxon>Auriscalpiaceae</taxon>
        <taxon>Artomyces</taxon>
    </lineage>
</organism>
<reference evidence="1" key="1">
    <citation type="submission" date="2021-03" db="EMBL/GenBank/DDBJ databases">
        <authorList>
            <consortium name="DOE Joint Genome Institute"/>
            <person name="Ahrendt S."/>
            <person name="Looney B.P."/>
            <person name="Miyauchi S."/>
            <person name="Morin E."/>
            <person name="Drula E."/>
            <person name="Courty P.E."/>
            <person name="Chicoki N."/>
            <person name="Fauchery L."/>
            <person name="Kohler A."/>
            <person name="Kuo A."/>
            <person name="Labutti K."/>
            <person name="Pangilinan J."/>
            <person name="Lipzen A."/>
            <person name="Riley R."/>
            <person name="Andreopoulos W."/>
            <person name="He G."/>
            <person name="Johnson J."/>
            <person name="Barry K.W."/>
            <person name="Grigoriev I.V."/>
            <person name="Nagy L."/>
            <person name="Hibbett D."/>
            <person name="Henrissat B."/>
            <person name="Matheny P.B."/>
            <person name="Labbe J."/>
            <person name="Martin F."/>
        </authorList>
    </citation>
    <scope>NUCLEOTIDE SEQUENCE</scope>
    <source>
        <strain evidence="1">HHB10654</strain>
    </source>
</reference>